<keyword evidence="4" id="KW-1185">Reference proteome</keyword>
<gene>
    <name evidence="3" type="ORF">CEPIT_LOCUS2870</name>
</gene>
<dbReference type="EMBL" id="CAMAPF010000015">
    <property type="protein sequence ID" value="CAH9068801.1"/>
    <property type="molecule type" value="Genomic_DNA"/>
</dbReference>
<dbReference type="InterPro" id="IPR001584">
    <property type="entry name" value="Integrase_cat-core"/>
</dbReference>
<comment type="caution">
    <text evidence="3">The sequence shown here is derived from an EMBL/GenBank/DDBJ whole genome shotgun (WGS) entry which is preliminary data.</text>
</comment>
<keyword evidence="1" id="KW-0812">Transmembrane</keyword>
<dbReference type="PROSITE" id="PS50994">
    <property type="entry name" value="INTEGRASE"/>
    <property type="match status" value="1"/>
</dbReference>
<reference evidence="3" key="1">
    <citation type="submission" date="2022-07" db="EMBL/GenBank/DDBJ databases">
        <authorList>
            <person name="Macas J."/>
            <person name="Novak P."/>
            <person name="Neumann P."/>
        </authorList>
    </citation>
    <scope>NUCLEOTIDE SEQUENCE</scope>
</reference>
<dbReference type="InterPro" id="IPR012337">
    <property type="entry name" value="RNaseH-like_sf"/>
</dbReference>
<dbReference type="SUPFAM" id="SSF53098">
    <property type="entry name" value="Ribonuclease H-like"/>
    <property type="match status" value="1"/>
</dbReference>
<protein>
    <recommendedName>
        <fullName evidence="2">Integrase catalytic domain-containing protein</fullName>
    </recommendedName>
</protein>
<dbReference type="GO" id="GO:0015074">
    <property type="term" value="P:DNA integration"/>
    <property type="evidence" value="ECO:0007669"/>
    <property type="project" value="InterPro"/>
</dbReference>
<keyword evidence="1" id="KW-0472">Membrane</keyword>
<dbReference type="InterPro" id="IPR036397">
    <property type="entry name" value="RNaseH_sf"/>
</dbReference>
<feature type="transmembrane region" description="Helical" evidence="1">
    <location>
        <begin position="93"/>
        <end position="116"/>
    </location>
</feature>
<dbReference type="AlphaFoldDB" id="A0AAV0C8H6"/>
<name>A0AAV0C8H6_9ASTE</name>
<evidence type="ECO:0000256" key="1">
    <source>
        <dbReference type="SAM" id="Phobius"/>
    </source>
</evidence>
<dbReference type="GO" id="GO:0003676">
    <property type="term" value="F:nucleic acid binding"/>
    <property type="evidence" value="ECO:0007669"/>
    <property type="project" value="InterPro"/>
</dbReference>
<dbReference type="PANTHER" id="PTHR42648">
    <property type="entry name" value="TRANSPOSASE, PUTATIVE-RELATED"/>
    <property type="match status" value="1"/>
</dbReference>
<keyword evidence="1" id="KW-1133">Transmembrane helix</keyword>
<dbReference type="InterPro" id="IPR039537">
    <property type="entry name" value="Retrotran_Ty1/copia-like"/>
</dbReference>
<dbReference type="Proteomes" id="UP001152523">
    <property type="component" value="Unassembled WGS sequence"/>
</dbReference>
<organism evidence="3 4">
    <name type="scientific">Cuscuta epithymum</name>
    <dbReference type="NCBI Taxonomy" id="186058"/>
    <lineage>
        <taxon>Eukaryota</taxon>
        <taxon>Viridiplantae</taxon>
        <taxon>Streptophyta</taxon>
        <taxon>Embryophyta</taxon>
        <taxon>Tracheophyta</taxon>
        <taxon>Spermatophyta</taxon>
        <taxon>Magnoliopsida</taxon>
        <taxon>eudicotyledons</taxon>
        <taxon>Gunneridae</taxon>
        <taxon>Pentapetalae</taxon>
        <taxon>asterids</taxon>
        <taxon>lamiids</taxon>
        <taxon>Solanales</taxon>
        <taxon>Convolvulaceae</taxon>
        <taxon>Cuscuteae</taxon>
        <taxon>Cuscuta</taxon>
        <taxon>Cuscuta subgen. Cuscuta</taxon>
    </lineage>
</organism>
<dbReference type="Gene3D" id="3.30.420.10">
    <property type="entry name" value="Ribonuclease H-like superfamily/Ribonuclease H"/>
    <property type="match status" value="1"/>
</dbReference>
<sequence>MTLVDDFSRAVWVYLLRDKKEVHKYFLSFIAMIEKQFEVPVKIVHSGNGTQFRCLLPYFEERGILFQTTCVHTPQQNGKVDRRHRHILNVVRALMFQVAIPIALWGECVLTAVYLIN</sequence>
<feature type="domain" description="Integrase catalytic" evidence="2">
    <location>
        <begin position="1"/>
        <end position="117"/>
    </location>
</feature>
<evidence type="ECO:0000259" key="2">
    <source>
        <dbReference type="PROSITE" id="PS50994"/>
    </source>
</evidence>
<evidence type="ECO:0000313" key="3">
    <source>
        <dbReference type="EMBL" id="CAH9068801.1"/>
    </source>
</evidence>
<evidence type="ECO:0000313" key="4">
    <source>
        <dbReference type="Proteomes" id="UP001152523"/>
    </source>
</evidence>
<accession>A0AAV0C8H6</accession>
<proteinExistence type="predicted"/>
<dbReference type="PANTHER" id="PTHR42648:SF31">
    <property type="entry name" value="RNA-DIRECTED DNA POLYMERASE"/>
    <property type="match status" value="1"/>
</dbReference>